<keyword evidence="2" id="KW-0328">Glycosyltransferase</keyword>
<name>A0A1W7D0P1_9ACTN</name>
<dbReference type="EMBL" id="CP021121">
    <property type="protein sequence ID" value="ARQ70572.1"/>
    <property type="molecule type" value="Genomic_DNA"/>
</dbReference>
<dbReference type="InterPro" id="IPR029044">
    <property type="entry name" value="Nucleotide-diphossugar_trans"/>
</dbReference>
<sequence length="295" mass="31425">MREAADGGAAPVSVVIATRDRRAELLHTLERLTALPERPPVIVVDNGSRDGTATAVARRFPGALLVPLPRNLGAPARNIGVRLARTPYVAFSDDDSWWAPGALARAAGILDGFPRLGLLAGRVRLGHGGPVDAVSRKMASAPIGHPPGLPGPAIVGFPACAAVVRKDAFLAAGGFDELLFFGGEETLLAVDLAASGWDTAYAADVEVHHRPSESRGDPGGRWALHRRNDLLVCWMRLPLGSAARRTAALAAHSTHNRAAARALCALLARLPHALRRRRRAPREVVRRLRVLGELR</sequence>
<keyword evidence="6" id="KW-1185">Reference proteome</keyword>
<dbReference type="RefSeq" id="WP_086160421.1">
    <property type="nucleotide sequence ID" value="NZ_CP021121.1"/>
</dbReference>
<gene>
    <name evidence="5" type="ORF">CAG99_18515</name>
</gene>
<dbReference type="GO" id="GO:0016757">
    <property type="term" value="F:glycosyltransferase activity"/>
    <property type="evidence" value="ECO:0007669"/>
    <property type="project" value="UniProtKB-KW"/>
</dbReference>
<reference evidence="5 6" key="1">
    <citation type="submission" date="2017-05" db="EMBL/GenBank/DDBJ databases">
        <title>Complete genome sequence of Streptomyces sp. SCSIO 03032 revealed the diverse biosynthetic pathways for its bioactive secondary metabolites.</title>
        <authorList>
            <person name="Ma L."/>
            <person name="Zhu Y."/>
            <person name="Zhang W."/>
            <person name="Zhang G."/>
            <person name="Tian X."/>
            <person name="Zhang S."/>
            <person name="Zhang C."/>
        </authorList>
    </citation>
    <scope>NUCLEOTIDE SEQUENCE [LARGE SCALE GENOMIC DNA]</scope>
    <source>
        <strain evidence="5 6">SCSIO 03032</strain>
    </source>
</reference>
<organism evidence="5 6">
    <name type="scientific">Streptomyces marincola</name>
    <dbReference type="NCBI Taxonomy" id="2878388"/>
    <lineage>
        <taxon>Bacteria</taxon>
        <taxon>Bacillati</taxon>
        <taxon>Actinomycetota</taxon>
        <taxon>Actinomycetes</taxon>
        <taxon>Kitasatosporales</taxon>
        <taxon>Streptomycetaceae</taxon>
        <taxon>Streptomyces</taxon>
    </lineage>
</organism>
<dbReference type="KEGG" id="smao:CAG99_18515"/>
<dbReference type="AlphaFoldDB" id="A0A1W7D0P1"/>
<dbReference type="PANTHER" id="PTHR43685">
    <property type="entry name" value="GLYCOSYLTRANSFERASE"/>
    <property type="match status" value="1"/>
</dbReference>
<dbReference type="SUPFAM" id="SSF53448">
    <property type="entry name" value="Nucleotide-diphospho-sugar transferases"/>
    <property type="match status" value="1"/>
</dbReference>
<dbReference type="PANTHER" id="PTHR43685:SF5">
    <property type="entry name" value="GLYCOSYLTRANSFERASE EPSE-RELATED"/>
    <property type="match status" value="1"/>
</dbReference>
<dbReference type="OrthoDB" id="9787979at2"/>
<dbReference type="InterPro" id="IPR001173">
    <property type="entry name" value="Glyco_trans_2-like"/>
</dbReference>
<dbReference type="Gene3D" id="3.90.550.10">
    <property type="entry name" value="Spore Coat Polysaccharide Biosynthesis Protein SpsA, Chain A"/>
    <property type="match status" value="1"/>
</dbReference>
<keyword evidence="3 5" id="KW-0808">Transferase</keyword>
<evidence type="ECO:0000313" key="5">
    <source>
        <dbReference type="EMBL" id="ARQ70572.1"/>
    </source>
</evidence>
<evidence type="ECO:0000313" key="6">
    <source>
        <dbReference type="Proteomes" id="UP000194218"/>
    </source>
</evidence>
<evidence type="ECO:0000259" key="4">
    <source>
        <dbReference type="Pfam" id="PF00535"/>
    </source>
</evidence>
<dbReference type="Proteomes" id="UP000194218">
    <property type="component" value="Chromosome"/>
</dbReference>
<dbReference type="Pfam" id="PF00535">
    <property type="entry name" value="Glycos_transf_2"/>
    <property type="match status" value="1"/>
</dbReference>
<protein>
    <submittedName>
        <fullName evidence="5">Glycosyl transferase</fullName>
    </submittedName>
</protein>
<feature type="domain" description="Glycosyltransferase 2-like" evidence="4">
    <location>
        <begin position="13"/>
        <end position="124"/>
    </location>
</feature>
<proteinExistence type="inferred from homology"/>
<evidence type="ECO:0000256" key="1">
    <source>
        <dbReference type="ARBA" id="ARBA00006739"/>
    </source>
</evidence>
<accession>A0A1W7D0P1</accession>
<dbReference type="InterPro" id="IPR050834">
    <property type="entry name" value="Glycosyltransf_2"/>
</dbReference>
<comment type="similarity">
    <text evidence="1">Belongs to the glycosyltransferase 2 family.</text>
</comment>
<evidence type="ECO:0000256" key="2">
    <source>
        <dbReference type="ARBA" id="ARBA00022676"/>
    </source>
</evidence>
<evidence type="ECO:0000256" key="3">
    <source>
        <dbReference type="ARBA" id="ARBA00022679"/>
    </source>
</evidence>